<dbReference type="OrthoDB" id="53264at2157"/>
<sequence length="61" mass="7081">MEKHKHCINCGLSVPPEEDFCSTKCKEEYAKRRKKMLRSQLLMFGAFVIVFGALIISKYLN</sequence>
<comment type="caution">
    <text evidence="2">The sequence shown here is derived from an EMBL/GenBank/DDBJ whole genome shotgun (WGS) entry which is preliminary data.</text>
</comment>
<keyword evidence="1" id="KW-0812">Transmembrane</keyword>
<protein>
    <submittedName>
        <fullName evidence="2">Putative nucleic acid-binding Zn ribbon protein</fullName>
    </submittedName>
</protein>
<evidence type="ECO:0000313" key="3">
    <source>
        <dbReference type="Proteomes" id="UP000740329"/>
    </source>
</evidence>
<dbReference type="Pfam" id="PF09889">
    <property type="entry name" value="DUF2116"/>
    <property type="match status" value="1"/>
</dbReference>
<name>A0A8J7S1F8_METVO</name>
<gene>
    <name evidence="2" type="ORF">J3E07_001047</name>
</gene>
<dbReference type="RefSeq" id="WP_209591093.1">
    <property type="nucleotide sequence ID" value="NZ_JAGGMU010000002.1"/>
</dbReference>
<dbReference type="EMBL" id="JAGGMV010000002">
    <property type="protein sequence ID" value="MBP2201635.1"/>
    <property type="molecule type" value="Genomic_DNA"/>
</dbReference>
<organism evidence="2 3">
    <name type="scientific">Methanococcus voltae</name>
    <dbReference type="NCBI Taxonomy" id="2188"/>
    <lineage>
        <taxon>Archaea</taxon>
        <taxon>Methanobacteriati</taxon>
        <taxon>Methanobacteriota</taxon>
        <taxon>Methanomada group</taxon>
        <taxon>Methanococci</taxon>
        <taxon>Methanococcales</taxon>
        <taxon>Methanococcaceae</taxon>
        <taxon>Methanococcus</taxon>
    </lineage>
</organism>
<dbReference type="InterPro" id="IPR019216">
    <property type="entry name" value="DUF2116_treble_clef"/>
</dbReference>
<reference evidence="2" key="1">
    <citation type="submission" date="2021-03" db="EMBL/GenBank/DDBJ databases">
        <title>Genomic Encyclopedia of Type Strains, Phase IV (KMG-V): Genome sequencing to study the core and pangenomes of soil and plant-associated prokaryotes.</title>
        <authorList>
            <person name="Whitman W."/>
        </authorList>
    </citation>
    <scope>NUCLEOTIDE SEQUENCE</scope>
    <source>
        <strain evidence="2">C4</strain>
    </source>
</reference>
<keyword evidence="1" id="KW-0472">Membrane</keyword>
<keyword evidence="1" id="KW-1133">Transmembrane helix</keyword>
<dbReference type="PIRSF" id="PIRSF004990">
    <property type="entry name" value="UCP004990"/>
    <property type="match status" value="1"/>
</dbReference>
<proteinExistence type="predicted"/>
<dbReference type="AlphaFoldDB" id="A0A8J7S1F8"/>
<evidence type="ECO:0000313" key="2">
    <source>
        <dbReference type="EMBL" id="MBP2201635.1"/>
    </source>
</evidence>
<accession>A0A8J7S1F8</accession>
<feature type="transmembrane region" description="Helical" evidence="1">
    <location>
        <begin position="41"/>
        <end position="60"/>
    </location>
</feature>
<evidence type="ECO:0000256" key="1">
    <source>
        <dbReference type="SAM" id="Phobius"/>
    </source>
</evidence>
<dbReference type="Proteomes" id="UP000740329">
    <property type="component" value="Unassembled WGS sequence"/>
</dbReference>